<dbReference type="Proteomes" id="UP001152795">
    <property type="component" value="Unassembled WGS sequence"/>
</dbReference>
<dbReference type="InterPro" id="IPR049012">
    <property type="entry name" value="Mutator_transp_dom"/>
</dbReference>
<name>A0A6S7IXW9_PARCT</name>
<evidence type="ECO:0000256" key="1">
    <source>
        <dbReference type="SAM" id="MobiDB-lite"/>
    </source>
</evidence>
<evidence type="ECO:0000259" key="2">
    <source>
        <dbReference type="Pfam" id="PF20700"/>
    </source>
</evidence>
<protein>
    <recommendedName>
        <fullName evidence="2">Mutator-like transposase domain-containing protein</fullName>
    </recommendedName>
</protein>
<dbReference type="AlphaFoldDB" id="A0A6S7IXW9"/>
<feature type="compositionally biased region" description="Basic residues" evidence="1">
    <location>
        <begin position="271"/>
        <end position="282"/>
    </location>
</feature>
<dbReference type="EMBL" id="CACRXK020012934">
    <property type="protein sequence ID" value="CAB4024276.1"/>
    <property type="molecule type" value="Genomic_DNA"/>
</dbReference>
<dbReference type="Pfam" id="PF20700">
    <property type="entry name" value="Mutator"/>
    <property type="match status" value="1"/>
</dbReference>
<feature type="region of interest" description="Disordered" evidence="1">
    <location>
        <begin position="262"/>
        <end position="301"/>
    </location>
</feature>
<organism evidence="3 4">
    <name type="scientific">Paramuricea clavata</name>
    <name type="common">Red gorgonian</name>
    <name type="synonym">Violescent sea-whip</name>
    <dbReference type="NCBI Taxonomy" id="317549"/>
    <lineage>
        <taxon>Eukaryota</taxon>
        <taxon>Metazoa</taxon>
        <taxon>Cnidaria</taxon>
        <taxon>Anthozoa</taxon>
        <taxon>Octocorallia</taxon>
        <taxon>Malacalcyonacea</taxon>
        <taxon>Plexauridae</taxon>
        <taxon>Paramuricea</taxon>
    </lineage>
</organism>
<evidence type="ECO:0000313" key="4">
    <source>
        <dbReference type="Proteomes" id="UP001152795"/>
    </source>
</evidence>
<sequence>MNMLPPMNENAYRDHVSAIHAAAEVVCKESMNSASDETKQFYEVEEDGNYDIGISADGTWRRRGYSSSYGVVTGMSLVTGKVLDIEVMSKECRQCILWRGKEGTIEFEEWWEGHQHNSHANFEGSSGAMDAAGGVAIFQRSIEKDLAKGTTTYSRKNSLPQAVASSIHPVFEALTAEELLSSCLHGGTQNQNEAFNALIWQRAIKETHSSLPTVELATYLAVGHFNDGSRTLLSVLENLGIVPGSHATKACQKFDRDRVCDSRRKSSDACKKRRRQIRQKKKGYNETQQAKEGPKYEAGGF</sequence>
<dbReference type="OrthoDB" id="7680010at2759"/>
<accession>A0A6S7IXW9</accession>
<reference evidence="3" key="1">
    <citation type="submission" date="2020-04" db="EMBL/GenBank/DDBJ databases">
        <authorList>
            <person name="Alioto T."/>
            <person name="Alioto T."/>
            <person name="Gomez Garrido J."/>
        </authorList>
    </citation>
    <scope>NUCLEOTIDE SEQUENCE</scope>
    <source>
        <strain evidence="3">A484AB</strain>
    </source>
</reference>
<gene>
    <name evidence="3" type="ORF">PACLA_8A024619</name>
</gene>
<evidence type="ECO:0000313" key="3">
    <source>
        <dbReference type="EMBL" id="CAB4024276.1"/>
    </source>
</evidence>
<feature type="domain" description="Mutator-like transposase" evidence="2">
    <location>
        <begin position="1"/>
        <end position="145"/>
    </location>
</feature>
<keyword evidence="4" id="KW-1185">Reference proteome</keyword>
<proteinExistence type="predicted"/>
<comment type="caution">
    <text evidence="3">The sequence shown here is derived from an EMBL/GenBank/DDBJ whole genome shotgun (WGS) entry which is preliminary data.</text>
</comment>